<organism evidence="1 2">
    <name type="scientific">Brassica rapa subsp. trilocularis</name>
    <dbReference type="NCBI Taxonomy" id="1813537"/>
    <lineage>
        <taxon>Eukaryota</taxon>
        <taxon>Viridiplantae</taxon>
        <taxon>Streptophyta</taxon>
        <taxon>Embryophyta</taxon>
        <taxon>Tracheophyta</taxon>
        <taxon>Spermatophyta</taxon>
        <taxon>Magnoliopsida</taxon>
        <taxon>eudicotyledons</taxon>
        <taxon>Gunneridae</taxon>
        <taxon>Pentapetalae</taxon>
        <taxon>rosids</taxon>
        <taxon>malvids</taxon>
        <taxon>Brassicales</taxon>
        <taxon>Brassicaceae</taxon>
        <taxon>Brassiceae</taxon>
        <taxon>Brassica</taxon>
    </lineage>
</organism>
<accession>A0ABQ7LDZ5</accession>
<keyword evidence="2" id="KW-1185">Reference proteome</keyword>
<name>A0ABQ7LDZ5_BRACM</name>
<proteinExistence type="predicted"/>
<dbReference type="Proteomes" id="UP000823674">
    <property type="component" value="Chromosome A09"/>
</dbReference>
<evidence type="ECO:0000313" key="2">
    <source>
        <dbReference type="Proteomes" id="UP000823674"/>
    </source>
</evidence>
<gene>
    <name evidence="1" type="primary">A09g512120.1_BraROA</name>
    <name evidence="1" type="ORF">IGI04_036266</name>
</gene>
<evidence type="ECO:0000313" key="1">
    <source>
        <dbReference type="EMBL" id="KAG5384796.1"/>
    </source>
</evidence>
<dbReference type="EMBL" id="JADBGQ010000008">
    <property type="protein sequence ID" value="KAG5384796.1"/>
    <property type="molecule type" value="Genomic_DNA"/>
</dbReference>
<protein>
    <submittedName>
        <fullName evidence="1">Uncharacterized protein</fullName>
    </submittedName>
</protein>
<reference evidence="1 2" key="1">
    <citation type="submission" date="2021-03" db="EMBL/GenBank/DDBJ databases">
        <authorList>
            <person name="King G.J."/>
            <person name="Bancroft I."/>
            <person name="Baten A."/>
            <person name="Bloomfield J."/>
            <person name="Borpatragohain P."/>
            <person name="He Z."/>
            <person name="Irish N."/>
            <person name="Irwin J."/>
            <person name="Liu K."/>
            <person name="Mauleon R.P."/>
            <person name="Moore J."/>
            <person name="Morris R."/>
            <person name="Ostergaard L."/>
            <person name="Wang B."/>
            <person name="Wells R."/>
        </authorList>
    </citation>
    <scope>NUCLEOTIDE SEQUENCE [LARGE SCALE GENOMIC DNA]</scope>
    <source>
        <strain evidence="1">R-o-18</strain>
        <tissue evidence="1">Leaf</tissue>
    </source>
</reference>
<sequence>MKTGKCSSVVEARVLRFWEARNVKRDGELSLSVLSLHILERERKATNDGSDIWADDSLRL</sequence>
<comment type="caution">
    <text evidence="1">The sequence shown here is derived from an EMBL/GenBank/DDBJ whole genome shotgun (WGS) entry which is preliminary data.</text>
</comment>